<dbReference type="InterPro" id="IPR036634">
    <property type="entry name" value="PRD_sf"/>
</dbReference>
<dbReference type="InterPro" id="IPR036388">
    <property type="entry name" value="WH-like_DNA-bd_sf"/>
</dbReference>
<dbReference type="InterPro" id="IPR013196">
    <property type="entry name" value="HTH_11"/>
</dbReference>
<organism evidence="9 10">
    <name type="scientific">Clostridium butyricum</name>
    <dbReference type="NCBI Taxonomy" id="1492"/>
    <lineage>
        <taxon>Bacteria</taxon>
        <taxon>Bacillati</taxon>
        <taxon>Bacillota</taxon>
        <taxon>Clostridia</taxon>
        <taxon>Eubacteriales</taxon>
        <taxon>Clostridiaceae</taxon>
        <taxon>Clostridium</taxon>
    </lineage>
</organism>
<dbReference type="PANTHER" id="PTHR30185:SF18">
    <property type="entry name" value="TRANSCRIPTIONAL REGULATOR MTLR"/>
    <property type="match status" value="1"/>
</dbReference>
<protein>
    <submittedName>
        <fullName evidence="9">PRD domain-containing protein</fullName>
    </submittedName>
</protein>
<dbReference type="Pfam" id="PF00359">
    <property type="entry name" value="PTS_EIIA_2"/>
    <property type="match status" value="1"/>
</dbReference>
<dbReference type="InterPro" id="IPR050661">
    <property type="entry name" value="BglG_antiterminators"/>
</dbReference>
<keyword evidence="4" id="KW-0010">Activator</keyword>
<dbReference type="AlphaFoldDB" id="A0A6L9EN76"/>
<evidence type="ECO:0000256" key="2">
    <source>
        <dbReference type="ARBA" id="ARBA00022737"/>
    </source>
</evidence>
<keyword evidence="5" id="KW-0804">Transcription</keyword>
<dbReference type="SUPFAM" id="SSF63520">
    <property type="entry name" value="PTS-regulatory domain, PRD"/>
    <property type="match status" value="2"/>
</dbReference>
<keyword evidence="1" id="KW-0808">Transferase</keyword>
<dbReference type="CDD" id="cd05568">
    <property type="entry name" value="PTS_IIB_bgl_like"/>
    <property type="match status" value="1"/>
</dbReference>
<dbReference type="Pfam" id="PF08279">
    <property type="entry name" value="HTH_11"/>
    <property type="match status" value="1"/>
</dbReference>
<reference evidence="9 10" key="1">
    <citation type="submission" date="2020-01" db="EMBL/GenBank/DDBJ databases">
        <title>Genome sequence of a 1,3-propanediol producer, Clostridium butyricum S3.</title>
        <authorList>
            <person name="Zhou J."/>
        </authorList>
    </citation>
    <scope>NUCLEOTIDE SEQUENCE [LARGE SCALE GENOMIC DNA]</scope>
    <source>
        <strain evidence="9 10">S3</strain>
    </source>
</reference>
<dbReference type="Gene3D" id="1.10.1790.10">
    <property type="entry name" value="PRD domain"/>
    <property type="match status" value="2"/>
</dbReference>
<dbReference type="InterPro" id="IPR011608">
    <property type="entry name" value="PRD"/>
</dbReference>
<dbReference type="InterPro" id="IPR003501">
    <property type="entry name" value="PTS_EIIB_2/3"/>
</dbReference>
<dbReference type="PANTHER" id="PTHR30185">
    <property type="entry name" value="CRYPTIC BETA-GLUCOSIDE BGL OPERON ANTITERMINATOR"/>
    <property type="match status" value="1"/>
</dbReference>
<dbReference type="Pfam" id="PF00874">
    <property type="entry name" value="PRD"/>
    <property type="match status" value="2"/>
</dbReference>
<proteinExistence type="predicted"/>
<evidence type="ECO:0000259" key="6">
    <source>
        <dbReference type="PROSITE" id="PS51094"/>
    </source>
</evidence>
<dbReference type="InterPro" id="IPR007737">
    <property type="entry name" value="Mga_HTH"/>
</dbReference>
<evidence type="ECO:0000256" key="5">
    <source>
        <dbReference type="ARBA" id="ARBA00023163"/>
    </source>
</evidence>
<keyword evidence="3" id="KW-0805">Transcription regulation</keyword>
<dbReference type="Gene3D" id="1.10.10.10">
    <property type="entry name" value="Winged helix-like DNA-binding domain superfamily/Winged helix DNA-binding domain"/>
    <property type="match status" value="1"/>
</dbReference>
<comment type="caution">
    <text evidence="9">The sequence shown here is derived from an EMBL/GenBank/DDBJ whole genome shotgun (WGS) entry which is preliminary data.</text>
</comment>
<evidence type="ECO:0000256" key="3">
    <source>
        <dbReference type="ARBA" id="ARBA00023015"/>
    </source>
</evidence>
<dbReference type="GO" id="GO:0006355">
    <property type="term" value="P:regulation of DNA-templated transcription"/>
    <property type="evidence" value="ECO:0007669"/>
    <property type="project" value="InterPro"/>
</dbReference>
<dbReference type="InterPro" id="IPR016152">
    <property type="entry name" value="PTrfase/Anion_transptr"/>
</dbReference>
<dbReference type="SUPFAM" id="SSF55804">
    <property type="entry name" value="Phoshotransferase/anion transport protein"/>
    <property type="match status" value="1"/>
</dbReference>
<name>A0A6L9EN76_CLOBU</name>
<feature type="domain" description="PRD" evidence="8">
    <location>
        <begin position="293"/>
        <end position="401"/>
    </location>
</feature>
<evidence type="ECO:0000313" key="9">
    <source>
        <dbReference type="EMBL" id="NAS18137.1"/>
    </source>
</evidence>
<dbReference type="Proteomes" id="UP000474042">
    <property type="component" value="Unassembled WGS sequence"/>
</dbReference>
<dbReference type="InterPro" id="IPR036095">
    <property type="entry name" value="PTS_EIIB-like_sf"/>
</dbReference>
<dbReference type="Gene3D" id="3.40.930.10">
    <property type="entry name" value="Mannitol-specific EII, Chain A"/>
    <property type="match status" value="1"/>
</dbReference>
<dbReference type="InterPro" id="IPR036390">
    <property type="entry name" value="WH_DNA-bd_sf"/>
</dbReference>
<dbReference type="GO" id="GO:0009401">
    <property type="term" value="P:phosphoenolpyruvate-dependent sugar phosphotransferase system"/>
    <property type="evidence" value="ECO:0007669"/>
    <property type="project" value="InterPro"/>
</dbReference>
<dbReference type="Pfam" id="PF02302">
    <property type="entry name" value="PTS_IIB"/>
    <property type="match status" value="1"/>
</dbReference>
<dbReference type="CDD" id="cd00211">
    <property type="entry name" value="PTS_IIA_fru"/>
    <property type="match status" value="1"/>
</dbReference>
<evidence type="ECO:0000256" key="4">
    <source>
        <dbReference type="ARBA" id="ARBA00023159"/>
    </source>
</evidence>
<evidence type="ECO:0000259" key="8">
    <source>
        <dbReference type="PROSITE" id="PS51372"/>
    </source>
</evidence>
<dbReference type="PROSITE" id="PS51099">
    <property type="entry name" value="PTS_EIIB_TYPE_2"/>
    <property type="match status" value="1"/>
</dbReference>
<dbReference type="SUPFAM" id="SSF46785">
    <property type="entry name" value="Winged helix' DNA-binding domain"/>
    <property type="match status" value="1"/>
</dbReference>
<dbReference type="PROSITE" id="PS51372">
    <property type="entry name" value="PRD_2"/>
    <property type="match status" value="2"/>
</dbReference>
<feature type="domain" description="PRD" evidence="8">
    <location>
        <begin position="185"/>
        <end position="290"/>
    </location>
</feature>
<feature type="domain" description="PTS EIIB type-2" evidence="7">
    <location>
        <begin position="406"/>
        <end position="495"/>
    </location>
</feature>
<evidence type="ECO:0000313" key="10">
    <source>
        <dbReference type="Proteomes" id="UP000474042"/>
    </source>
</evidence>
<gene>
    <name evidence="9" type="ORF">GND98_009685</name>
</gene>
<dbReference type="Gene3D" id="3.40.50.2300">
    <property type="match status" value="1"/>
</dbReference>
<evidence type="ECO:0000259" key="7">
    <source>
        <dbReference type="PROSITE" id="PS51099"/>
    </source>
</evidence>
<dbReference type="InterPro" id="IPR002178">
    <property type="entry name" value="PTS_EIIA_type-2_dom"/>
</dbReference>
<feature type="domain" description="PTS EIIA type-2" evidence="6">
    <location>
        <begin position="575"/>
        <end position="713"/>
    </location>
</feature>
<evidence type="ECO:0000256" key="1">
    <source>
        <dbReference type="ARBA" id="ARBA00022679"/>
    </source>
</evidence>
<dbReference type="EMBL" id="WOFV02000026">
    <property type="protein sequence ID" value="NAS18137.1"/>
    <property type="molecule type" value="Genomic_DNA"/>
</dbReference>
<accession>A0A6L9EN76</accession>
<dbReference type="SUPFAM" id="SSF52794">
    <property type="entry name" value="PTS system IIB component-like"/>
    <property type="match status" value="1"/>
</dbReference>
<sequence>MLNIRCSHMLGFIINNKKPLKINDIAEKYNISPRTIRYDLDKIDKYLKEMGLEGLTRRPNEGVSISIKNGDIEILSKALDGINCYDYVMSQDERVHYIICELLRKDEYTTINSMANKMFVSRGTISNDLKEVKKIFEKNKIKLESIKGKGVKALGDEVKLRSIASNIMFKSSDMTSNFNINIMKMFKDIDVEFISNLIKSAENQMRNTLSDYAFNNLVIHIMISIKRIQLCKDILMDEKELKNLIKTPEFSIAAGVTKMLEERYHINIPESEIGYIAIHFLASNVMLTEEKSEDLLYIQLIVSTLVEAVEKKVKYKLIIDEQLFDGLIQHIRPMIYRLKHGINISNPLIDEIILKYKHIFDYVKDGIDFLKRDLNIDTISKEEIGYITLHFMASIERLKNRNKAKPQVLVVCATGIGTSKFLSIKLKSIFDIDIVETISSHDIKKVIDNKNVDIIVSTIPVKIKNIRCVVVSTFLTEKDISELSLLFSNWKSSNTKSLSNKETYEVDSNTINTAYESKCVNQIYNSNLESKRIDLENILSIVEDNCKVEDYEKLKRELSIYLTLYNKNEKPKLKEIINCTFIKINEEADNWEDAIRKGGQILIENGCINNLYIDAMIDNVKRLGSYIVILPGIAMPHARPEDGSYKIGISIMTLKNPVYFCDCSVRVVLTLSVIDNITHMDILKNIMKIVEDSEFMNRISNAVTQKDILDIFC</sequence>
<keyword evidence="2" id="KW-0677">Repeat</keyword>
<dbReference type="PROSITE" id="PS51094">
    <property type="entry name" value="PTS_EIIA_TYPE_2"/>
    <property type="match status" value="1"/>
</dbReference>
<dbReference type="GO" id="GO:0008982">
    <property type="term" value="F:protein-N(PI)-phosphohistidine-sugar phosphotransferase activity"/>
    <property type="evidence" value="ECO:0007669"/>
    <property type="project" value="InterPro"/>
</dbReference>
<dbReference type="InterPro" id="IPR013011">
    <property type="entry name" value="PTS_EIIB_2"/>
</dbReference>
<dbReference type="Pfam" id="PF05043">
    <property type="entry name" value="Mga"/>
    <property type="match status" value="1"/>
</dbReference>